<proteinExistence type="predicted"/>
<dbReference type="InterPro" id="IPR032710">
    <property type="entry name" value="NTF2-like_dom_sf"/>
</dbReference>
<gene>
    <name evidence="2" type="ORF">PV383_32960</name>
</gene>
<name>A0ABU4MXY4_9ACTN</name>
<accession>A0ABU4MXY4</accession>
<organism evidence="2 3">
    <name type="scientific">Streptomyces caniscabiei</name>
    <dbReference type="NCBI Taxonomy" id="2746961"/>
    <lineage>
        <taxon>Bacteria</taxon>
        <taxon>Bacillati</taxon>
        <taxon>Actinomycetota</taxon>
        <taxon>Actinomycetes</taxon>
        <taxon>Kitasatosporales</taxon>
        <taxon>Streptomycetaceae</taxon>
        <taxon>Streptomyces</taxon>
    </lineage>
</organism>
<evidence type="ECO:0000259" key="1">
    <source>
        <dbReference type="Pfam" id="PF12680"/>
    </source>
</evidence>
<evidence type="ECO:0000313" key="2">
    <source>
        <dbReference type="EMBL" id="MDX3041961.1"/>
    </source>
</evidence>
<sequence length="139" mass="15241">MAIDPKDVVHAFVDALNRQDWDRLGELITPDFTYTIQAYDLPGAGTPMTGETLVGVLSQMLALFDATGPQIEITRLVGEGTRVVAEAVGSGFFRDGSRYDNRYANVYEISADRVSAVREYMDTQHTAQSFAAVTSERGD</sequence>
<dbReference type="Pfam" id="PF12680">
    <property type="entry name" value="SnoaL_2"/>
    <property type="match status" value="1"/>
</dbReference>
<dbReference type="SUPFAM" id="SSF54427">
    <property type="entry name" value="NTF2-like"/>
    <property type="match status" value="1"/>
</dbReference>
<keyword evidence="3" id="KW-1185">Reference proteome</keyword>
<dbReference type="Gene3D" id="3.10.450.50">
    <property type="match status" value="1"/>
</dbReference>
<feature type="domain" description="SnoaL-like" evidence="1">
    <location>
        <begin position="9"/>
        <end position="115"/>
    </location>
</feature>
<dbReference type="Proteomes" id="UP001282474">
    <property type="component" value="Unassembled WGS sequence"/>
</dbReference>
<dbReference type="InterPro" id="IPR037401">
    <property type="entry name" value="SnoaL-like"/>
</dbReference>
<evidence type="ECO:0000313" key="3">
    <source>
        <dbReference type="Proteomes" id="UP001282474"/>
    </source>
</evidence>
<reference evidence="2 3" key="1">
    <citation type="journal article" date="2023" name="Microb. Genom.">
        <title>Mesoterricola silvestris gen. nov., sp. nov., Mesoterricola sediminis sp. nov., Geothrix oryzae sp. nov., Geothrix edaphica sp. nov., Geothrix rubra sp. nov., and Geothrix limicola sp. nov., six novel members of Acidobacteriota isolated from soils.</title>
        <authorList>
            <person name="Weisberg A.J."/>
            <person name="Pearce E."/>
            <person name="Kramer C.G."/>
            <person name="Chang J.H."/>
            <person name="Clarke C.R."/>
        </authorList>
    </citation>
    <scope>NUCLEOTIDE SEQUENCE [LARGE SCALE GENOMIC DNA]</scope>
    <source>
        <strain evidence="2 3">NE20-4-1</strain>
    </source>
</reference>
<dbReference type="EMBL" id="JARAWJ010000032">
    <property type="protein sequence ID" value="MDX3041961.1"/>
    <property type="molecule type" value="Genomic_DNA"/>
</dbReference>
<dbReference type="RefSeq" id="WP_093789966.1">
    <property type="nucleotide sequence ID" value="NZ_JABXWF010000028.1"/>
</dbReference>
<comment type="caution">
    <text evidence="2">The sequence shown here is derived from an EMBL/GenBank/DDBJ whole genome shotgun (WGS) entry which is preliminary data.</text>
</comment>
<protein>
    <submittedName>
        <fullName evidence="2">Nuclear transport factor 2 family protein</fullName>
    </submittedName>
</protein>